<dbReference type="EMBL" id="HAEI01017166">
    <property type="protein sequence ID" value="SBS19635.1"/>
    <property type="molecule type" value="Transcribed_RNA"/>
</dbReference>
<dbReference type="AlphaFoldDB" id="A0A1A8SQ68"/>
<gene>
    <name evidence="1" type="primary">Nfu_g_1_004879</name>
</gene>
<organism evidence="1">
    <name type="scientific">Nothobranchius rachovii</name>
    <name type="common">bluefin notho</name>
    <dbReference type="NCBI Taxonomy" id="451742"/>
    <lineage>
        <taxon>Eukaryota</taxon>
        <taxon>Metazoa</taxon>
        <taxon>Chordata</taxon>
        <taxon>Craniata</taxon>
        <taxon>Vertebrata</taxon>
        <taxon>Euteleostomi</taxon>
        <taxon>Actinopterygii</taxon>
        <taxon>Neopterygii</taxon>
        <taxon>Teleostei</taxon>
        <taxon>Neoteleostei</taxon>
        <taxon>Acanthomorphata</taxon>
        <taxon>Ovalentaria</taxon>
        <taxon>Atherinomorphae</taxon>
        <taxon>Cyprinodontiformes</taxon>
        <taxon>Nothobranchiidae</taxon>
        <taxon>Nothobranchius</taxon>
    </lineage>
</organism>
<reference evidence="1" key="2">
    <citation type="submission" date="2016-06" db="EMBL/GenBank/DDBJ databases">
        <title>The genome of a short-lived fish provides insights into sex chromosome evolution and the genetic control of aging.</title>
        <authorList>
            <person name="Reichwald K."/>
            <person name="Felder M."/>
            <person name="Petzold A."/>
            <person name="Koch P."/>
            <person name="Groth M."/>
            <person name="Platzer M."/>
        </authorList>
    </citation>
    <scope>NUCLEOTIDE SEQUENCE</scope>
    <source>
        <tissue evidence="1">Brain</tissue>
    </source>
</reference>
<feature type="non-terminal residue" evidence="1">
    <location>
        <position position="1"/>
    </location>
</feature>
<protein>
    <submittedName>
        <fullName evidence="1">Uncharacterized protein</fullName>
    </submittedName>
</protein>
<evidence type="ECO:0000313" key="1">
    <source>
        <dbReference type="EMBL" id="SBS19635.1"/>
    </source>
</evidence>
<feature type="non-terminal residue" evidence="1">
    <location>
        <position position="79"/>
    </location>
</feature>
<name>A0A1A8SQ68_9TELE</name>
<accession>A0A1A8SQ68</accession>
<proteinExistence type="predicted"/>
<reference evidence="1" key="1">
    <citation type="submission" date="2016-05" db="EMBL/GenBank/DDBJ databases">
        <authorList>
            <person name="Lavstsen T."/>
            <person name="Jespersen J.S."/>
        </authorList>
    </citation>
    <scope>NUCLEOTIDE SEQUENCE</scope>
    <source>
        <tissue evidence="1">Brain</tissue>
    </source>
</reference>
<sequence length="79" mass="8414">LGSGMLTLTEKRHHTATPADAITQPHFPPKPSVCRCSFKLEVGTGTRVRLRDPPPGAIVCAHPQGPKFAFVWNIVGGGV</sequence>